<dbReference type="Proteomes" id="UP001163328">
    <property type="component" value="Chromosome"/>
</dbReference>
<evidence type="ECO:0000313" key="1">
    <source>
        <dbReference type="EMBL" id="UYW02228.1"/>
    </source>
</evidence>
<gene>
    <name evidence="1" type="ORF">K5I29_04815</name>
</gene>
<keyword evidence="2" id="KW-1185">Reference proteome</keyword>
<organism evidence="1 2">
    <name type="scientific">Flavobacterium agricola</name>
    <dbReference type="NCBI Taxonomy" id="2870839"/>
    <lineage>
        <taxon>Bacteria</taxon>
        <taxon>Pseudomonadati</taxon>
        <taxon>Bacteroidota</taxon>
        <taxon>Flavobacteriia</taxon>
        <taxon>Flavobacteriales</taxon>
        <taxon>Flavobacteriaceae</taxon>
        <taxon>Flavobacterium</taxon>
    </lineage>
</organism>
<dbReference type="EMBL" id="CP081495">
    <property type="protein sequence ID" value="UYW02228.1"/>
    <property type="molecule type" value="Genomic_DNA"/>
</dbReference>
<name>A0ABY6M4S7_9FLAO</name>
<evidence type="ECO:0000313" key="2">
    <source>
        <dbReference type="Proteomes" id="UP001163328"/>
    </source>
</evidence>
<protein>
    <submittedName>
        <fullName evidence="1">Uncharacterized protein</fullName>
    </submittedName>
</protein>
<dbReference type="RefSeq" id="WP_264434727.1">
    <property type="nucleotide sequence ID" value="NZ_CP081495.1"/>
</dbReference>
<sequence>MKKTIIFLLLSQIAFAQKLSKPELLEHIAKNICEELAKPGVDIHNDTAMGLFLLKNVGDYKDDVIYYFGTDGTIGIETMQRFGEEIGMRLAIECPDAFTALFTDEEANDTAYQTAFGRFDKIQNKQFLSFTIKENSGKTTEFYLLNDFESAYLLTDNQLKKNDVVELTYFESSLYDPKLKQFRIFNIVSFIEKK</sequence>
<reference evidence="1" key="1">
    <citation type="submission" date="2021-08" db="EMBL/GenBank/DDBJ databases">
        <title>Flavobacterium sp. strain CC-SYL302.</title>
        <authorList>
            <person name="Lin S.-Y."/>
            <person name="Lee T.-H."/>
            <person name="Young C.-C."/>
        </authorList>
    </citation>
    <scope>NUCLEOTIDE SEQUENCE</scope>
    <source>
        <strain evidence="1">CC-SYL302</strain>
    </source>
</reference>
<accession>A0ABY6M4S7</accession>
<proteinExistence type="predicted"/>